<protein>
    <submittedName>
        <fullName evidence="1">Uncharacterized protein</fullName>
    </submittedName>
</protein>
<dbReference type="AlphaFoldDB" id="A0A7M5XBD6"/>
<accession>A0A7M5XBD6</accession>
<proteinExistence type="predicted"/>
<name>A0A7M5XBD6_9CNID</name>
<evidence type="ECO:0000313" key="2">
    <source>
        <dbReference type="Proteomes" id="UP000594262"/>
    </source>
</evidence>
<dbReference type="Proteomes" id="UP000594262">
    <property type="component" value="Unplaced"/>
</dbReference>
<organism evidence="1 2">
    <name type="scientific">Clytia hemisphaerica</name>
    <dbReference type="NCBI Taxonomy" id="252671"/>
    <lineage>
        <taxon>Eukaryota</taxon>
        <taxon>Metazoa</taxon>
        <taxon>Cnidaria</taxon>
        <taxon>Hydrozoa</taxon>
        <taxon>Hydroidolina</taxon>
        <taxon>Leptothecata</taxon>
        <taxon>Obeliida</taxon>
        <taxon>Clytiidae</taxon>
        <taxon>Clytia</taxon>
    </lineage>
</organism>
<keyword evidence="2" id="KW-1185">Reference proteome</keyword>
<evidence type="ECO:0000313" key="1">
    <source>
        <dbReference type="EnsemblMetazoa" id="CLYHEMP020632.1"/>
    </source>
</evidence>
<reference evidence="1" key="1">
    <citation type="submission" date="2021-01" db="UniProtKB">
        <authorList>
            <consortium name="EnsemblMetazoa"/>
        </authorList>
    </citation>
    <scope>IDENTIFICATION</scope>
</reference>
<dbReference type="EnsemblMetazoa" id="CLYHEMT020632.1">
    <property type="protein sequence ID" value="CLYHEMP020632.1"/>
    <property type="gene ID" value="CLYHEMG020632"/>
</dbReference>
<sequence>PKMVTFVDRNGVELTVTPSKFEQLKKCGLLPANAGQPSKVKSNLAKNSHHKKVTEKLAPKVVTENKSEDEQSLGISKERLAFAQQLIKEAQEAPLPEDDGRW</sequence>